<dbReference type="Gene3D" id="1.50.10.10">
    <property type="match status" value="1"/>
</dbReference>
<reference evidence="2 3" key="1">
    <citation type="submission" date="2020-08" db="EMBL/GenBank/DDBJ databases">
        <title>Genomic Encyclopedia of Type Strains, Phase IV (KMG-V): Genome sequencing to study the core and pangenomes of soil and plant-associated prokaryotes.</title>
        <authorList>
            <person name="Whitman W."/>
        </authorList>
    </citation>
    <scope>NUCLEOTIDE SEQUENCE [LARGE SCALE GENOMIC DNA]</scope>
    <source>
        <strain evidence="2 3">X5P3</strain>
    </source>
</reference>
<dbReference type="Pfam" id="PF07470">
    <property type="entry name" value="Glyco_hydro_88"/>
    <property type="match status" value="1"/>
</dbReference>
<evidence type="ECO:0000256" key="1">
    <source>
        <dbReference type="ARBA" id="ARBA00022801"/>
    </source>
</evidence>
<evidence type="ECO:0000313" key="2">
    <source>
        <dbReference type="EMBL" id="MBB5061782.1"/>
    </source>
</evidence>
<name>A0A7W7ZL80_9BACT</name>
<dbReference type="InterPro" id="IPR008928">
    <property type="entry name" value="6-hairpin_glycosidase_sf"/>
</dbReference>
<dbReference type="EMBL" id="JACHIO010000001">
    <property type="protein sequence ID" value="MBB5061782.1"/>
    <property type="molecule type" value="Genomic_DNA"/>
</dbReference>
<proteinExistence type="predicted"/>
<dbReference type="InterPro" id="IPR052043">
    <property type="entry name" value="PolySaccharide_Degr_Enz"/>
</dbReference>
<dbReference type="PANTHER" id="PTHR33886">
    <property type="entry name" value="UNSATURATED RHAMNOGALACTURONAN HYDROLASE (EUROFUNG)"/>
    <property type="match status" value="1"/>
</dbReference>
<sequence>MADWQNARISTSPSQDWTYATLYLGLLSTSRTLKNPRYEATVQDVAEHFEWKLGPRKTHADDQAIGQSYLWLYAEKPDEKRIAAIRSEFDEDLQIPDDPKHPVWWWCDALFMAPPVWARLAEETHESKYLDYIDREWHISSGLLWDSHEHLFSRDATFLNSHEKNGRKVFWSRGNGWVMGGLVQVLEHLPASDPRRPFYVNKLREMASAVKQLQGEDGLWRPGLADAASYPYPETSGSAFFVYALAWGVRHGVLNEKEYGPVVQRGWAGLVSHIYADGRLGDCQPVGAAPGVYTPGASSVFGVGAFLLAGSEVYGWSESHPHLASLR</sequence>
<dbReference type="InterPro" id="IPR010905">
    <property type="entry name" value="Glyco_hydro_88"/>
</dbReference>
<dbReference type="GO" id="GO:0016787">
    <property type="term" value="F:hydrolase activity"/>
    <property type="evidence" value="ECO:0007669"/>
    <property type="project" value="UniProtKB-KW"/>
</dbReference>
<evidence type="ECO:0000313" key="3">
    <source>
        <dbReference type="Proteomes" id="UP000584867"/>
    </source>
</evidence>
<dbReference type="Proteomes" id="UP000584867">
    <property type="component" value="Unassembled WGS sequence"/>
</dbReference>
<organism evidence="2 3">
    <name type="scientific">Granulicella mallensis</name>
    <dbReference type="NCBI Taxonomy" id="940614"/>
    <lineage>
        <taxon>Bacteria</taxon>
        <taxon>Pseudomonadati</taxon>
        <taxon>Acidobacteriota</taxon>
        <taxon>Terriglobia</taxon>
        <taxon>Terriglobales</taxon>
        <taxon>Acidobacteriaceae</taxon>
        <taxon>Granulicella</taxon>
    </lineage>
</organism>
<dbReference type="InterPro" id="IPR012341">
    <property type="entry name" value="6hp_glycosidase-like_sf"/>
</dbReference>
<dbReference type="GO" id="GO:0005975">
    <property type="term" value="P:carbohydrate metabolic process"/>
    <property type="evidence" value="ECO:0007669"/>
    <property type="project" value="InterPro"/>
</dbReference>
<dbReference type="SUPFAM" id="SSF48208">
    <property type="entry name" value="Six-hairpin glycosidases"/>
    <property type="match status" value="1"/>
</dbReference>
<protein>
    <submittedName>
        <fullName evidence="2">Rhamnogalacturonyl hydrolase YesR</fullName>
    </submittedName>
</protein>
<accession>A0A7W7ZL80</accession>
<comment type="caution">
    <text evidence="2">The sequence shown here is derived from an EMBL/GenBank/DDBJ whole genome shotgun (WGS) entry which is preliminary data.</text>
</comment>
<keyword evidence="1 2" id="KW-0378">Hydrolase</keyword>
<gene>
    <name evidence="2" type="ORF">HDF15_000107</name>
</gene>
<dbReference type="PANTHER" id="PTHR33886:SF8">
    <property type="entry name" value="UNSATURATED RHAMNOGALACTURONAN HYDROLASE (EUROFUNG)"/>
    <property type="match status" value="1"/>
</dbReference>
<dbReference type="AlphaFoldDB" id="A0A7W7ZL80"/>